<dbReference type="Proteomes" id="UP000247569">
    <property type="component" value="Unassembled WGS sequence"/>
</dbReference>
<sequence>MPHSGIKELITLGHEQKYITHAEINEYVPEAIGDRDQFVGIIQMLDARGIPVYETDPVQ</sequence>
<keyword evidence="3" id="KW-1185">Reference proteome</keyword>
<feature type="domain" description="RNA polymerase sigma factor 70 region 1.1" evidence="1">
    <location>
        <begin position="4"/>
        <end position="57"/>
    </location>
</feature>
<dbReference type="Gene3D" id="1.10.220.120">
    <property type="entry name" value="Sigma-70 factor, region 1.1"/>
    <property type="match status" value="1"/>
</dbReference>
<comment type="caution">
    <text evidence="2">The sequence shown here is derived from an EMBL/GenBank/DDBJ whole genome shotgun (WGS) entry which is preliminary data.</text>
</comment>
<gene>
    <name evidence="2" type="ORF">DFR70_108192</name>
</gene>
<evidence type="ECO:0000313" key="2">
    <source>
        <dbReference type="EMBL" id="PXX61634.1"/>
    </source>
</evidence>
<evidence type="ECO:0000313" key="3">
    <source>
        <dbReference type="Proteomes" id="UP000247569"/>
    </source>
</evidence>
<accession>A0A318K2C0</accession>
<name>A0A318K2C0_9NOCA</name>
<dbReference type="GO" id="GO:0003677">
    <property type="term" value="F:DNA binding"/>
    <property type="evidence" value="ECO:0007669"/>
    <property type="project" value="InterPro"/>
</dbReference>
<organism evidence="2 3">
    <name type="scientific">Nocardia tenerifensis</name>
    <dbReference type="NCBI Taxonomy" id="228006"/>
    <lineage>
        <taxon>Bacteria</taxon>
        <taxon>Bacillati</taxon>
        <taxon>Actinomycetota</taxon>
        <taxon>Actinomycetes</taxon>
        <taxon>Mycobacteriales</taxon>
        <taxon>Nocardiaceae</taxon>
        <taxon>Nocardia</taxon>
    </lineage>
</organism>
<evidence type="ECO:0000259" key="1">
    <source>
        <dbReference type="Pfam" id="PF03979"/>
    </source>
</evidence>
<reference evidence="2 3" key="1">
    <citation type="submission" date="2018-05" db="EMBL/GenBank/DDBJ databases">
        <title>Genomic Encyclopedia of Type Strains, Phase IV (KMG-IV): sequencing the most valuable type-strain genomes for metagenomic binning, comparative biology and taxonomic classification.</title>
        <authorList>
            <person name="Goeker M."/>
        </authorList>
    </citation>
    <scope>NUCLEOTIDE SEQUENCE [LARGE SCALE GENOMIC DNA]</scope>
    <source>
        <strain evidence="2 3">DSM 44704</strain>
    </source>
</reference>
<dbReference type="OrthoDB" id="4561022at2"/>
<dbReference type="EMBL" id="QJKF01000008">
    <property type="protein sequence ID" value="PXX61634.1"/>
    <property type="molecule type" value="Genomic_DNA"/>
</dbReference>
<dbReference type="AlphaFoldDB" id="A0A318K2C0"/>
<protein>
    <submittedName>
        <fullName evidence="2">Sigma-70-like protein</fullName>
    </submittedName>
</protein>
<dbReference type="Pfam" id="PF03979">
    <property type="entry name" value="Sigma70_r1_1"/>
    <property type="match status" value="1"/>
</dbReference>
<dbReference type="RefSeq" id="WP_040739232.1">
    <property type="nucleotide sequence ID" value="NZ_QJKF01000008.1"/>
</dbReference>
<proteinExistence type="predicted"/>
<dbReference type="InterPro" id="IPR007127">
    <property type="entry name" value="RNA_pol_sigma_70_r1_1"/>
</dbReference>
<dbReference type="GO" id="GO:0016987">
    <property type="term" value="F:sigma factor activity"/>
    <property type="evidence" value="ECO:0007669"/>
    <property type="project" value="InterPro"/>
</dbReference>
<dbReference type="InterPro" id="IPR042189">
    <property type="entry name" value="RNA_pol_sigma_70_r1_1_sf"/>
</dbReference>